<dbReference type="Proteomes" id="UP000217790">
    <property type="component" value="Unassembled WGS sequence"/>
</dbReference>
<keyword evidence="3" id="KW-1185">Reference proteome</keyword>
<feature type="region of interest" description="Disordered" evidence="1">
    <location>
        <begin position="78"/>
        <end position="109"/>
    </location>
</feature>
<evidence type="ECO:0000313" key="3">
    <source>
        <dbReference type="Proteomes" id="UP000217790"/>
    </source>
</evidence>
<dbReference type="InParanoid" id="A0A2H3D7T8"/>
<gene>
    <name evidence="2" type="ORF">ARMGADRAFT_1031522</name>
</gene>
<dbReference type="EMBL" id="KZ293661">
    <property type="protein sequence ID" value="PBK91301.1"/>
    <property type="molecule type" value="Genomic_DNA"/>
</dbReference>
<name>A0A2H3D7T8_ARMGA</name>
<proteinExistence type="predicted"/>
<organism evidence="2 3">
    <name type="scientific">Armillaria gallica</name>
    <name type="common">Bulbous honey fungus</name>
    <name type="synonym">Armillaria bulbosa</name>
    <dbReference type="NCBI Taxonomy" id="47427"/>
    <lineage>
        <taxon>Eukaryota</taxon>
        <taxon>Fungi</taxon>
        <taxon>Dikarya</taxon>
        <taxon>Basidiomycota</taxon>
        <taxon>Agaricomycotina</taxon>
        <taxon>Agaricomycetes</taxon>
        <taxon>Agaricomycetidae</taxon>
        <taxon>Agaricales</taxon>
        <taxon>Marasmiineae</taxon>
        <taxon>Physalacriaceae</taxon>
        <taxon>Armillaria</taxon>
    </lineage>
</organism>
<dbReference type="AlphaFoldDB" id="A0A2H3D7T8"/>
<sequence length="109" mass="12623">MDEQHTKFWCGLNGNLHKIVEARYLTSHSRYDPQRVITCKDVAKILYNMFTCDRFDADLTAKKSKDQQAKLEKLLKMSMSGDEDTEEVLQDERGKTSQTAVKIKEGETY</sequence>
<protein>
    <submittedName>
        <fullName evidence="2">Uncharacterized protein</fullName>
    </submittedName>
</protein>
<evidence type="ECO:0000256" key="1">
    <source>
        <dbReference type="SAM" id="MobiDB-lite"/>
    </source>
</evidence>
<evidence type="ECO:0000313" key="2">
    <source>
        <dbReference type="EMBL" id="PBK91301.1"/>
    </source>
</evidence>
<reference evidence="3" key="1">
    <citation type="journal article" date="2017" name="Nat. Ecol. Evol.">
        <title>Genome expansion and lineage-specific genetic innovations in the forest pathogenic fungi Armillaria.</title>
        <authorList>
            <person name="Sipos G."/>
            <person name="Prasanna A.N."/>
            <person name="Walter M.C."/>
            <person name="O'Connor E."/>
            <person name="Balint B."/>
            <person name="Krizsan K."/>
            <person name="Kiss B."/>
            <person name="Hess J."/>
            <person name="Varga T."/>
            <person name="Slot J."/>
            <person name="Riley R."/>
            <person name="Boka B."/>
            <person name="Rigling D."/>
            <person name="Barry K."/>
            <person name="Lee J."/>
            <person name="Mihaltcheva S."/>
            <person name="LaButti K."/>
            <person name="Lipzen A."/>
            <person name="Waldron R."/>
            <person name="Moloney N.M."/>
            <person name="Sperisen C."/>
            <person name="Kredics L."/>
            <person name="Vagvoelgyi C."/>
            <person name="Patrignani A."/>
            <person name="Fitzpatrick D."/>
            <person name="Nagy I."/>
            <person name="Doyle S."/>
            <person name="Anderson J.B."/>
            <person name="Grigoriev I.V."/>
            <person name="Gueldener U."/>
            <person name="Muensterkoetter M."/>
            <person name="Nagy L.G."/>
        </authorList>
    </citation>
    <scope>NUCLEOTIDE SEQUENCE [LARGE SCALE GENOMIC DNA]</scope>
    <source>
        <strain evidence="3">Ar21-2</strain>
    </source>
</reference>
<accession>A0A2H3D7T8</accession>